<name>A0A2Z6Q5R1_9GLOM</name>
<reference evidence="3" key="2">
    <citation type="submission" date="2019-10" db="EMBL/GenBank/DDBJ databases">
        <title>Conservation and host-specific expression of non-tandemly repeated heterogenous ribosome RNA gene in arbuscular mycorrhizal fungi.</title>
        <authorList>
            <person name="Maeda T."/>
            <person name="Kobayashi Y."/>
            <person name="Nakagawa T."/>
            <person name="Ezawa T."/>
            <person name="Yamaguchi K."/>
            <person name="Bino T."/>
            <person name="Nishimoto Y."/>
            <person name="Shigenobu S."/>
            <person name="Kawaguchi M."/>
        </authorList>
    </citation>
    <scope>NUCLEOTIDE SEQUENCE</scope>
    <source>
        <strain evidence="3">HR1</strain>
    </source>
</reference>
<evidence type="ECO:0000313" key="3">
    <source>
        <dbReference type="EMBL" id="GES78593.1"/>
    </source>
</evidence>
<dbReference type="InterPro" id="IPR005545">
    <property type="entry name" value="YCII"/>
</dbReference>
<dbReference type="PANTHER" id="PTHR33606:SF3">
    <property type="entry name" value="PROTEIN YCII"/>
    <property type="match status" value="1"/>
</dbReference>
<proteinExistence type="predicted"/>
<evidence type="ECO:0000313" key="4">
    <source>
        <dbReference type="Proteomes" id="UP000247702"/>
    </source>
</evidence>
<dbReference type="SUPFAM" id="SSF54909">
    <property type="entry name" value="Dimeric alpha+beta barrel"/>
    <property type="match status" value="1"/>
</dbReference>
<gene>
    <name evidence="3" type="ORF">RCL2_000591000</name>
    <name evidence="2" type="ORF">RclHR1_11940003</name>
</gene>
<dbReference type="EMBL" id="BLAL01000040">
    <property type="protein sequence ID" value="GES78593.1"/>
    <property type="molecule type" value="Genomic_DNA"/>
</dbReference>
<dbReference type="Pfam" id="PF03795">
    <property type="entry name" value="YCII"/>
    <property type="match status" value="1"/>
</dbReference>
<dbReference type="InterPro" id="IPR011008">
    <property type="entry name" value="Dimeric_a/b-barrel"/>
</dbReference>
<sequence>MIFSRRVAFDAGLCVGRLFSTNFMYKRNFSSTLIGRKQFLLLARDYTDVETYSRRLSVREKHLERAKLAKERGFLIMGGPILANPEPNVENSAEGKMVGSLFIFEAESEEQVRKEIEQDPYIINKVWEKYEILPFKVVIK</sequence>
<dbReference type="InterPro" id="IPR051807">
    <property type="entry name" value="Sec-metab_biosynth-assoc"/>
</dbReference>
<dbReference type="Gene3D" id="3.30.70.1060">
    <property type="entry name" value="Dimeric alpha+beta barrel"/>
    <property type="match status" value="1"/>
</dbReference>
<dbReference type="Proteomes" id="UP000615446">
    <property type="component" value="Unassembled WGS sequence"/>
</dbReference>
<evidence type="ECO:0000259" key="1">
    <source>
        <dbReference type="Pfam" id="PF03795"/>
    </source>
</evidence>
<feature type="domain" description="YCII-related" evidence="1">
    <location>
        <begin position="39"/>
        <end position="136"/>
    </location>
</feature>
<evidence type="ECO:0000313" key="2">
    <source>
        <dbReference type="EMBL" id="GBB85390.1"/>
    </source>
</evidence>
<reference evidence="2 4" key="1">
    <citation type="submission" date="2017-11" db="EMBL/GenBank/DDBJ databases">
        <title>The genome of Rhizophagus clarus HR1 reveals common genetic basis of auxotrophy among arbuscular mycorrhizal fungi.</title>
        <authorList>
            <person name="Kobayashi Y."/>
        </authorList>
    </citation>
    <scope>NUCLEOTIDE SEQUENCE [LARGE SCALE GENOMIC DNA]</scope>
    <source>
        <strain evidence="2 4">HR1</strain>
    </source>
</reference>
<dbReference type="Proteomes" id="UP000247702">
    <property type="component" value="Unassembled WGS sequence"/>
</dbReference>
<accession>A0A2Z6Q5R1</accession>
<dbReference type="AlphaFoldDB" id="A0A2Z6Q5R1"/>
<dbReference type="OrthoDB" id="5519740at2759"/>
<dbReference type="EMBL" id="BEXD01000218">
    <property type="protein sequence ID" value="GBB85390.1"/>
    <property type="molecule type" value="Genomic_DNA"/>
</dbReference>
<protein>
    <recommendedName>
        <fullName evidence="1">YCII-related domain-containing protein</fullName>
    </recommendedName>
</protein>
<comment type="caution">
    <text evidence="2">The sequence shown here is derived from an EMBL/GenBank/DDBJ whole genome shotgun (WGS) entry which is preliminary data.</text>
</comment>
<dbReference type="PANTHER" id="PTHR33606">
    <property type="entry name" value="PROTEIN YCII"/>
    <property type="match status" value="1"/>
</dbReference>
<keyword evidence="4" id="KW-1185">Reference proteome</keyword>
<organism evidence="2 4">
    <name type="scientific">Rhizophagus clarus</name>
    <dbReference type="NCBI Taxonomy" id="94130"/>
    <lineage>
        <taxon>Eukaryota</taxon>
        <taxon>Fungi</taxon>
        <taxon>Fungi incertae sedis</taxon>
        <taxon>Mucoromycota</taxon>
        <taxon>Glomeromycotina</taxon>
        <taxon>Glomeromycetes</taxon>
        <taxon>Glomerales</taxon>
        <taxon>Glomeraceae</taxon>
        <taxon>Rhizophagus</taxon>
    </lineage>
</organism>